<dbReference type="EMBL" id="KE346374">
    <property type="protein sequence ID" value="KJE97543.1"/>
    <property type="molecule type" value="Genomic_DNA"/>
</dbReference>
<feature type="compositionally biased region" description="Basic and acidic residues" evidence="1">
    <location>
        <begin position="486"/>
        <end position="500"/>
    </location>
</feature>
<dbReference type="OMA" id="ANTRHEY"/>
<evidence type="ECO:0000256" key="1">
    <source>
        <dbReference type="SAM" id="MobiDB-lite"/>
    </source>
</evidence>
<dbReference type="SUPFAM" id="SSF51045">
    <property type="entry name" value="WW domain"/>
    <property type="match status" value="2"/>
</dbReference>
<keyword evidence="4" id="KW-1185">Reference proteome</keyword>
<dbReference type="Gene3D" id="2.20.70.10">
    <property type="match status" value="2"/>
</dbReference>
<feature type="compositionally biased region" description="Polar residues" evidence="1">
    <location>
        <begin position="401"/>
        <end position="420"/>
    </location>
</feature>
<dbReference type="PROSITE" id="PS50020">
    <property type="entry name" value="WW_DOMAIN_2"/>
    <property type="match status" value="2"/>
</dbReference>
<organism evidence="3 4">
    <name type="scientific">Capsaspora owczarzaki (strain ATCC 30864)</name>
    <dbReference type="NCBI Taxonomy" id="595528"/>
    <lineage>
        <taxon>Eukaryota</taxon>
        <taxon>Filasterea</taxon>
        <taxon>Capsaspora</taxon>
    </lineage>
</organism>
<feature type="compositionally biased region" description="Polar residues" evidence="1">
    <location>
        <begin position="428"/>
        <end position="438"/>
    </location>
</feature>
<evidence type="ECO:0000313" key="3">
    <source>
        <dbReference type="EMBL" id="KJE97543.1"/>
    </source>
</evidence>
<feature type="region of interest" description="Disordered" evidence="1">
    <location>
        <begin position="15"/>
        <end position="107"/>
    </location>
</feature>
<evidence type="ECO:0000313" key="4">
    <source>
        <dbReference type="Proteomes" id="UP000008743"/>
    </source>
</evidence>
<feature type="compositionally biased region" description="Low complexity" evidence="1">
    <location>
        <begin position="44"/>
        <end position="59"/>
    </location>
</feature>
<sequence length="512" mass="55945">MGDVDAEFDSFFMELAEEERRSAAVEEDKAEDNKHQDGEHKAASESTMTATTTTTTTEPSDQDTTEANAGPENVATDGEQPQPKTTESENETKNENEADETDGWTRVLDPATSKVYYWNTNTQAVTWKMPEPLKRIRAKRKAAAANASVHSAEPPATEEDQQAHSAQVVKRKLEEDATESTLEAALESEASKRVKLDDGLTASEPPSSSAPSTPPPAAPTSSVTTNAITAATALPPAVQIGTPISAQDKQTLERLSGTILAKLDFLGISLMRLNNLEVKRIEMQTRLHDLERGVIDPAYVLGTVTVMSQMLAMYERDAVPANWTCVWEPSLQKYYFLNQATGETSWSCPAPDGTVQSNDVAPAPPVEPPPELEAVPPPPPPSSSSSSLSSFSSSHALDAATDTNLQTKQPLKQAKKSSSGAVHPSRSIAGTSMSQKNFSGLVAKWTAAREQAVEDEEREEQRKWDEQQRRQLLESRPDHMQQVMMRRVEKWKNEQLERGSTDSPNFEPLGSS</sequence>
<dbReference type="InParanoid" id="A0A0D2WXN6"/>
<name>A0A0D2WXN6_CAPO3</name>
<dbReference type="InterPro" id="IPR053076">
    <property type="entry name" value="WW_domain_protein"/>
</dbReference>
<accession>A0A0D2WXN6</accession>
<protein>
    <recommendedName>
        <fullName evidence="2">WW domain-containing protein</fullName>
    </recommendedName>
</protein>
<dbReference type="InterPro" id="IPR036020">
    <property type="entry name" value="WW_dom_sf"/>
</dbReference>
<dbReference type="RefSeq" id="XP_004343242.1">
    <property type="nucleotide sequence ID" value="XM_004343192.2"/>
</dbReference>
<feature type="domain" description="WW" evidence="2">
    <location>
        <begin position="317"/>
        <end position="351"/>
    </location>
</feature>
<gene>
    <name evidence="3" type="ORF">CAOG_007383</name>
</gene>
<feature type="region of interest" description="Disordered" evidence="1">
    <location>
        <begin position="347"/>
        <end position="512"/>
    </location>
</feature>
<evidence type="ECO:0000259" key="2">
    <source>
        <dbReference type="PROSITE" id="PS50020"/>
    </source>
</evidence>
<dbReference type="Pfam" id="PF00397">
    <property type="entry name" value="WW"/>
    <property type="match status" value="1"/>
</dbReference>
<feature type="compositionally biased region" description="Low complexity" evidence="1">
    <location>
        <begin position="383"/>
        <end position="394"/>
    </location>
</feature>
<dbReference type="OrthoDB" id="2444812at2759"/>
<dbReference type="PANTHER" id="PTHR46697:SF1">
    <property type="entry name" value="FORMIN-BINDING PROTEIN 4"/>
    <property type="match status" value="1"/>
</dbReference>
<feature type="region of interest" description="Disordered" evidence="1">
    <location>
        <begin position="137"/>
        <end position="223"/>
    </location>
</feature>
<reference evidence="4" key="1">
    <citation type="submission" date="2011-02" db="EMBL/GenBank/DDBJ databases">
        <title>The Genome Sequence of Capsaspora owczarzaki ATCC 30864.</title>
        <authorList>
            <person name="Russ C."/>
            <person name="Cuomo C."/>
            <person name="Burger G."/>
            <person name="Gray M.W."/>
            <person name="Holland P.W.H."/>
            <person name="King N."/>
            <person name="Lang F.B.F."/>
            <person name="Roger A.J."/>
            <person name="Ruiz-Trillo I."/>
            <person name="Young S.K."/>
            <person name="Zeng Q."/>
            <person name="Gargeya S."/>
            <person name="Alvarado L."/>
            <person name="Berlin A."/>
            <person name="Chapman S.B."/>
            <person name="Chen Z."/>
            <person name="Freedman E."/>
            <person name="Gellesch M."/>
            <person name="Goldberg J."/>
            <person name="Griggs A."/>
            <person name="Gujja S."/>
            <person name="Heilman E."/>
            <person name="Heiman D."/>
            <person name="Howarth C."/>
            <person name="Mehta T."/>
            <person name="Neiman D."/>
            <person name="Pearson M."/>
            <person name="Roberts A."/>
            <person name="Saif S."/>
            <person name="Shea T."/>
            <person name="Shenoy N."/>
            <person name="Sisk P."/>
            <person name="Stolte C."/>
            <person name="Sykes S."/>
            <person name="White J."/>
            <person name="Yandava C."/>
            <person name="Haas B."/>
            <person name="Nusbaum C."/>
            <person name="Birren B."/>
        </authorList>
    </citation>
    <scope>NUCLEOTIDE SEQUENCE</scope>
    <source>
        <strain evidence="4">ATCC 30864</strain>
    </source>
</reference>
<dbReference type="InterPro" id="IPR001202">
    <property type="entry name" value="WW_dom"/>
</dbReference>
<dbReference type="SMART" id="SM00456">
    <property type="entry name" value="WW"/>
    <property type="match status" value="2"/>
</dbReference>
<proteinExistence type="predicted"/>
<feature type="compositionally biased region" description="Basic and acidic residues" evidence="1">
    <location>
        <begin position="86"/>
        <end position="96"/>
    </location>
</feature>
<feature type="compositionally biased region" description="Pro residues" evidence="1">
    <location>
        <begin position="362"/>
        <end position="382"/>
    </location>
</feature>
<dbReference type="PROSITE" id="PS01159">
    <property type="entry name" value="WW_DOMAIN_1"/>
    <property type="match status" value="1"/>
</dbReference>
<feature type="compositionally biased region" description="Low complexity" evidence="1">
    <location>
        <begin position="179"/>
        <end position="188"/>
    </location>
</feature>
<dbReference type="PANTHER" id="PTHR46697">
    <property type="entry name" value="FORMIN-BINDING PROTEIN 4"/>
    <property type="match status" value="1"/>
</dbReference>
<feature type="domain" description="WW" evidence="2">
    <location>
        <begin position="98"/>
        <end position="132"/>
    </location>
</feature>
<feature type="compositionally biased region" description="Basic and acidic residues" evidence="1">
    <location>
        <begin position="459"/>
        <end position="479"/>
    </location>
</feature>
<feature type="compositionally biased region" description="Basic and acidic residues" evidence="1">
    <location>
        <begin position="18"/>
        <end position="43"/>
    </location>
</feature>
<feature type="compositionally biased region" description="Basic and acidic residues" evidence="1">
    <location>
        <begin position="189"/>
        <end position="198"/>
    </location>
</feature>
<dbReference type="Proteomes" id="UP000008743">
    <property type="component" value="Unassembled WGS sequence"/>
</dbReference>
<feature type="compositionally biased region" description="Low complexity" evidence="1">
    <location>
        <begin position="201"/>
        <end position="211"/>
    </location>
</feature>
<dbReference type="CDD" id="cd00201">
    <property type="entry name" value="WW"/>
    <property type="match status" value="2"/>
</dbReference>
<dbReference type="STRING" id="595528.A0A0D2WXN6"/>
<dbReference type="AlphaFoldDB" id="A0A0D2WXN6"/>